<dbReference type="GO" id="GO:0043565">
    <property type="term" value="F:sequence-specific DNA binding"/>
    <property type="evidence" value="ECO:0007669"/>
    <property type="project" value="TreeGrafter"/>
</dbReference>
<dbReference type="PROSITE" id="PS50048">
    <property type="entry name" value="ZN2_CY6_FUNGAL_2"/>
    <property type="match status" value="1"/>
</dbReference>
<dbReference type="SMART" id="SM00906">
    <property type="entry name" value="Fungal_trans"/>
    <property type="match status" value="1"/>
</dbReference>
<proteinExistence type="predicted"/>
<dbReference type="PROSITE" id="PS00463">
    <property type="entry name" value="ZN2_CY6_FUNGAL_1"/>
    <property type="match status" value="1"/>
</dbReference>
<evidence type="ECO:0000256" key="7">
    <source>
        <dbReference type="ARBA" id="ARBA00023242"/>
    </source>
</evidence>
<dbReference type="Pfam" id="PF04082">
    <property type="entry name" value="Fungal_trans"/>
    <property type="match status" value="1"/>
</dbReference>
<dbReference type="CDD" id="cd00067">
    <property type="entry name" value="GAL4"/>
    <property type="match status" value="1"/>
</dbReference>
<dbReference type="InterPro" id="IPR001138">
    <property type="entry name" value="Zn2Cys6_DnaBD"/>
</dbReference>
<dbReference type="InterPro" id="IPR007219">
    <property type="entry name" value="XnlR_reg_dom"/>
</dbReference>
<evidence type="ECO:0000313" key="11">
    <source>
        <dbReference type="Proteomes" id="UP000799324"/>
    </source>
</evidence>
<evidence type="ECO:0000256" key="6">
    <source>
        <dbReference type="ARBA" id="ARBA00023163"/>
    </source>
</evidence>
<evidence type="ECO:0000256" key="2">
    <source>
        <dbReference type="ARBA" id="ARBA00022723"/>
    </source>
</evidence>
<dbReference type="GO" id="GO:0008270">
    <property type="term" value="F:zinc ion binding"/>
    <property type="evidence" value="ECO:0007669"/>
    <property type="project" value="InterPro"/>
</dbReference>
<dbReference type="CDD" id="cd12148">
    <property type="entry name" value="fungal_TF_MHR"/>
    <property type="match status" value="1"/>
</dbReference>
<dbReference type="GO" id="GO:0006351">
    <property type="term" value="P:DNA-templated transcription"/>
    <property type="evidence" value="ECO:0007669"/>
    <property type="project" value="InterPro"/>
</dbReference>
<evidence type="ECO:0000256" key="8">
    <source>
        <dbReference type="SAM" id="MobiDB-lite"/>
    </source>
</evidence>
<keyword evidence="3" id="KW-0862">Zinc</keyword>
<evidence type="ECO:0000313" key="10">
    <source>
        <dbReference type="EMBL" id="KAF2657278.1"/>
    </source>
</evidence>
<protein>
    <recommendedName>
        <fullName evidence="9">Zn(2)-C6 fungal-type domain-containing protein</fullName>
    </recommendedName>
</protein>
<dbReference type="PANTHER" id="PTHR47782">
    <property type="entry name" value="ZN(II)2CYS6 TRANSCRIPTION FACTOR (EUROFUNG)-RELATED"/>
    <property type="match status" value="1"/>
</dbReference>
<reference evidence="10" key="1">
    <citation type="journal article" date="2020" name="Stud. Mycol.">
        <title>101 Dothideomycetes genomes: a test case for predicting lifestyles and emergence of pathogens.</title>
        <authorList>
            <person name="Haridas S."/>
            <person name="Albert R."/>
            <person name="Binder M."/>
            <person name="Bloem J."/>
            <person name="Labutti K."/>
            <person name="Salamov A."/>
            <person name="Andreopoulos B."/>
            <person name="Baker S."/>
            <person name="Barry K."/>
            <person name="Bills G."/>
            <person name="Bluhm B."/>
            <person name="Cannon C."/>
            <person name="Castanera R."/>
            <person name="Culley D."/>
            <person name="Daum C."/>
            <person name="Ezra D."/>
            <person name="Gonzalez J."/>
            <person name="Henrissat B."/>
            <person name="Kuo A."/>
            <person name="Liang C."/>
            <person name="Lipzen A."/>
            <person name="Lutzoni F."/>
            <person name="Magnuson J."/>
            <person name="Mondo S."/>
            <person name="Nolan M."/>
            <person name="Ohm R."/>
            <person name="Pangilinan J."/>
            <person name="Park H.-J."/>
            <person name="Ramirez L."/>
            <person name="Alfaro M."/>
            <person name="Sun H."/>
            <person name="Tritt A."/>
            <person name="Yoshinaga Y."/>
            <person name="Zwiers L.-H."/>
            <person name="Turgeon B."/>
            <person name="Goodwin S."/>
            <person name="Spatafora J."/>
            <person name="Crous P."/>
            <person name="Grigoriev I."/>
        </authorList>
    </citation>
    <scope>NUCLEOTIDE SEQUENCE</scope>
    <source>
        <strain evidence="10">CBS 122681</strain>
    </source>
</reference>
<keyword evidence="5" id="KW-0238">DNA-binding</keyword>
<dbReference type="OrthoDB" id="2123952at2759"/>
<evidence type="ECO:0000259" key="9">
    <source>
        <dbReference type="PROSITE" id="PS50048"/>
    </source>
</evidence>
<dbReference type="GO" id="GO:0005634">
    <property type="term" value="C:nucleus"/>
    <property type="evidence" value="ECO:0007669"/>
    <property type="project" value="UniProtKB-SubCell"/>
</dbReference>
<dbReference type="Gene3D" id="4.10.240.10">
    <property type="entry name" value="Zn(2)-C6 fungal-type DNA-binding domain"/>
    <property type="match status" value="1"/>
</dbReference>
<dbReference type="GO" id="GO:0000981">
    <property type="term" value="F:DNA-binding transcription factor activity, RNA polymerase II-specific"/>
    <property type="evidence" value="ECO:0007669"/>
    <property type="project" value="InterPro"/>
</dbReference>
<keyword evidence="6" id="KW-0804">Transcription</keyword>
<feature type="domain" description="Zn(2)-C6 fungal-type" evidence="9">
    <location>
        <begin position="13"/>
        <end position="42"/>
    </location>
</feature>
<dbReference type="InterPro" id="IPR052202">
    <property type="entry name" value="Yeast_MetPath_Reg"/>
</dbReference>
<evidence type="ECO:0000256" key="5">
    <source>
        <dbReference type="ARBA" id="ARBA00023125"/>
    </source>
</evidence>
<comment type="subcellular location">
    <subcellularLocation>
        <location evidence="1">Nucleus</location>
    </subcellularLocation>
</comment>
<dbReference type="SMART" id="SM00066">
    <property type="entry name" value="GAL4"/>
    <property type="match status" value="1"/>
</dbReference>
<keyword evidence="4" id="KW-0805">Transcription regulation</keyword>
<feature type="region of interest" description="Disordered" evidence="8">
    <location>
        <begin position="68"/>
        <end position="100"/>
    </location>
</feature>
<evidence type="ECO:0000256" key="4">
    <source>
        <dbReference type="ARBA" id="ARBA00023015"/>
    </source>
</evidence>
<evidence type="ECO:0000256" key="1">
    <source>
        <dbReference type="ARBA" id="ARBA00004123"/>
    </source>
</evidence>
<keyword evidence="11" id="KW-1185">Reference proteome</keyword>
<dbReference type="SUPFAM" id="SSF57701">
    <property type="entry name" value="Zn2/Cys6 DNA-binding domain"/>
    <property type="match status" value="1"/>
</dbReference>
<evidence type="ECO:0000256" key="3">
    <source>
        <dbReference type="ARBA" id="ARBA00022833"/>
    </source>
</evidence>
<accession>A0A6A6TE52</accession>
<gene>
    <name evidence="10" type="ORF">K491DRAFT_714673</name>
</gene>
<feature type="region of interest" description="Disordered" evidence="8">
    <location>
        <begin position="144"/>
        <end position="168"/>
    </location>
</feature>
<dbReference type="AlphaFoldDB" id="A0A6A6TE52"/>
<dbReference type="InterPro" id="IPR036864">
    <property type="entry name" value="Zn2-C6_fun-type_DNA-bd_sf"/>
</dbReference>
<keyword evidence="2" id="KW-0479">Metal-binding</keyword>
<dbReference type="PANTHER" id="PTHR47782:SF1">
    <property type="entry name" value="PYRIMIDINE PATHWAY REGULATORY PROTEIN 1"/>
    <property type="match status" value="1"/>
</dbReference>
<dbReference type="GO" id="GO:0045944">
    <property type="term" value="P:positive regulation of transcription by RNA polymerase II"/>
    <property type="evidence" value="ECO:0007669"/>
    <property type="project" value="TreeGrafter"/>
</dbReference>
<dbReference type="Pfam" id="PF00172">
    <property type="entry name" value="Zn_clus"/>
    <property type="match status" value="1"/>
</dbReference>
<name>A0A6A6TE52_9PLEO</name>
<keyword evidence="7" id="KW-0539">Nucleus</keyword>
<organism evidence="10 11">
    <name type="scientific">Lophiostoma macrostomum CBS 122681</name>
    <dbReference type="NCBI Taxonomy" id="1314788"/>
    <lineage>
        <taxon>Eukaryota</taxon>
        <taxon>Fungi</taxon>
        <taxon>Dikarya</taxon>
        <taxon>Ascomycota</taxon>
        <taxon>Pezizomycotina</taxon>
        <taxon>Dothideomycetes</taxon>
        <taxon>Pleosporomycetidae</taxon>
        <taxon>Pleosporales</taxon>
        <taxon>Lophiostomataceae</taxon>
        <taxon>Lophiostoma</taxon>
    </lineage>
</organism>
<dbReference type="EMBL" id="MU004327">
    <property type="protein sequence ID" value="KAF2657278.1"/>
    <property type="molecule type" value="Genomic_DNA"/>
</dbReference>
<dbReference type="Proteomes" id="UP000799324">
    <property type="component" value="Unassembled WGS sequence"/>
</dbReference>
<sequence>MQSRTKVRRRVLACARCRKRKLSCDGKVPSCSRCVAAGVACVGFDSSTQREAPRSIADFLEQHIASLEDPAGSPPFRRQPRPAGAFPSPAASHASDGHSERGAYADSIVNHVMEDICPSFLGISKAKPILSCVVKSTQLPSTKKGPFGATDLNENHPRSIINPQPSATGLDKIDKKTAHGLFHNYLDHVIPQYPIYHRHDVSAAFNSIYYPASNPGQDSPRNRYVISIAMAISLSTAARKNQRAANAHAYSLVRQAMAWMPDVATNDIQGLQAIMLLTQYTLLNPSMADLWLLTGLMSQAVIDLGLHQELPQDVRIKEHHRDMRRRLFWTAWEMEVAVCSIFFRPINLPTRRYDVAFPVDVDDTAITEAGIDFTARRSKFTSIRIWLFRQVEAEIISVMYQNDPIPKECTSLEQWMRNIVTSITDWHTEVHQAAADNKDPSFSSRWTEMQLYSDIAFAYILVTLYRPSKRIPHPATDNWVTAFYNAVQVAEGYTKQSYAGYGNIKYVFHPCHHSFNSAIVFLQALSRCKAEISEKFCYAQVESFMECFSKFFSTIAERWPAAARCLEEYERMLEPIKKEYEEFLVQKADHFSQQPPTAGDAVVDNLYSYTTTTDLDDAFSFLTAFNPATTAEAPDAIGAFSYFPREWNTEFNLNFGMDGV</sequence>